<dbReference type="AlphaFoldDB" id="A0AAN6ZZW7"/>
<proteinExistence type="predicted"/>
<reference evidence="2" key="1">
    <citation type="journal article" date="2023" name="Mol. Phylogenet. Evol.">
        <title>Genome-scale phylogeny and comparative genomics of the fungal order Sordariales.</title>
        <authorList>
            <person name="Hensen N."/>
            <person name="Bonometti L."/>
            <person name="Westerberg I."/>
            <person name="Brannstrom I.O."/>
            <person name="Guillou S."/>
            <person name="Cros-Aarteil S."/>
            <person name="Calhoun S."/>
            <person name="Haridas S."/>
            <person name="Kuo A."/>
            <person name="Mondo S."/>
            <person name="Pangilinan J."/>
            <person name="Riley R."/>
            <person name="LaButti K."/>
            <person name="Andreopoulos B."/>
            <person name="Lipzen A."/>
            <person name="Chen C."/>
            <person name="Yan M."/>
            <person name="Daum C."/>
            <person name="Ng V."/>
            <person name="Clum A."/>
            <person name="Steindorff A."/>
            <person name="Ohm R.A."/>
            <person name="Martin F."/>
            <person name="Silar P."/>
            <person name="Natvig D.O."/>
            <person name="Lalanne C."/>
            <person name="Gautier V."/>
            <person name="Ament-Velasquez S.L."/>
            <person name="Kruys A."/>
            <person name="Hutchinson M.I."/>
            <person name="Powell A.J."/>
            <person name="Barry K."/>
            <person name="Miller A.N."/>
            <person name="Grigoriev I.V."/>
            <person name="Debuchy R."/>
            <person name="Gladieux P."/>
            <person name="Hiltunen Thoren M."/>
            <person name="Johannesson H."/>
        </authorList>
    </citation>
    <scope>NUCLEOTIDE SEQUENCE</scope>
    <source>
        <strain evidence="2">CBS 538.74</strain>
    </source>
</reference>
<sequence length="148" mass="16724">MRAVTASLLLGAGLVRSAINLDGSQAVAPAADDDFREPILDDPYDYAPEEEADWRAEGAAWAVADFFELLKDQFRQLCFVPLGSYTVCDMYTEFHPVNHGLLPMVQAIYREHGWPNLERYRKEECLRAVMALLEERYPLMAPNSIDGL</sequence>
<evidence type="ECO:0000313" key="3">
    <source>
        <dbReference type="Proteomes" id="UP001302745"/>
    </source>
</evidence>
<feature type="chain" id="PRO_5042918502" evidence="1">
    <location>
        <begin position="18"/>
        <end position="148"/>
    </location>
</feature>
<organism evidence="2 3">
    <name type="scientific">Chaetomidium leptoderma</name>
    <dbReference type="NCBI Taxonomy" id="669021"/>
    <lineage>
        <taxon>Eukaryota</taxon>
        <taxon>Fungi</taxon>
        <taxon>Dikarya</taxon>
        <taxon>Ascomycota</taxon>
        <taxon>Pezizomycotina</taxon>
        <taxon>Sordariomycetes</taxon>
        <taxon>Sordariomycetidae</taxon>
        <taxon>Sordariales</taxon>
        <taxon>Chaetomiaceae</taxon>
        <taxon>Chaetomidium</taxon>
    </lineage>
</organism>
<evidence type="ECO:0000256" key="1">
    <source>
        <dbReference type="SAM" id="SignalP"/>
    </source>
</evidence>
<dbReference type="Proteomes" id="UP001302745">
    <property type="component" value="Unassembled WGS sequence"/>
</dbReference>
<gene>
    <name evidence="2" type="ORF">C8A00DRAFT_30818</name>
</gene>
<comment type="caution">
    <text evidence="2">The sequence shown here is derived from an EMBL/GenBank/DDBJ whole genome shotgun (WGS) entry which is preliminary data.</text>
</comment>
<name>A0AAN6ZZW7_9PEZI</name>
<accession>A0AAN6ZZW7</accession>
<feature type="signal peptide" evidence="1">
    <location>
        <begin position="1"/>
        <end position="17"/>
    </location>
</feature>
<evidence type="ECO:0000313" key="2">
    <source>
        <dbReference type="EMBL" id="KAK4156323.1"/>
    </source>
</evidence>
<protein>
    <submittedName>
        <fullName evidence="2">Uncharacterized protein</fullName>
    </submittedName>
</protein>
<keyword evidence="1" id="KW-0732">Signal</keyword>
<keyword evidence="3" id="KW-1185">Reference proteome</keyword>
<dbReference type="EMBL" id="MU856870">
    <property type="protein sequence ID" value="KAK4156323.1"/>
    <property type="molecule type" value="Genomic_DNA"/>
</dbReference>
<reference evidence="2" key="2">
    <citation type="submission" date="2023-05" db="EMBL/GenBank/DDBJ databases">
        <authorList>
            <consortium name="Lawrence Berkeley National Laboratory"/>
            <person name="Steindorff A."/>
            <person name="Hensen N."/>
            <person name="Bonometti L."/>
            <person name="Westerberg I."/>
            <person name="Brannstrom I.O."/>
            <person name="Guillou S."/>
            <person name="Cros-Aarteil S."/>
            <person name="Calhoun S."/>
            <person name="Haridas S."/>
            <person name="Kuo A."/>
            <person name="Mondo S."/>
            <person name="Pangilinan J."/>
            <person name="Riley R."/>
            <person name="Labutti K."/>
            <person name="Andreopoulos B."/>
            <person name="Lipzen A."/>
            <person name="Chen C."/>
            <person name="Yanf M."/>
            <person name="Daum C."/>
            <person name="Ng V."/>
            <person name="Clum A."/>
            <person name="Ohm R."/>
            <person name="Martin F."/>
            <person name="Silar P."/>
            <person name="Natvig D."/>
            <person name="Lalanne C."/>
            <person name="Gautier V."/>
            <person name="Ament-Velasquez S.L."/>
            <person name="Kruys A."/>
            <person name="Hutchinson M.I."/>
            <person name="Powell A.J."/>
            <person name="Barry K."/>
            <person name="Miller A.N."/>
            <person name="Grigoriev I.V."/>
            <person name="Debuchy R."/>
            <person name="Gladieux P."/>
            <person name="Thoren M.H."/>
            <person name="Johannesson H."/>
        </authorList>
    </citation>
    <scope>NUCLEOTIDE SEQUENCE</scope>
    <source>
        <strain evidence="2">CBS 538.74</strain>
    </source>
</reference>